<sequence>MDVTKPKLPIKKFEFRLKLNPKDLLLWLVVGLILVSFFVSAPESATVKEEVSLSAALTEIKAGKVKEVLIEDDKLFLTYADDHQAFSRKEVNASFTEILKNADISPAAVNFKIKDTSLTKSWIDLLATLLPIGLMVVFFFFIFRQARGAQDSIFSFGRSTARLFAKGKQAITFKDVAGVQEAKKELEEVVDFLKHPAKYRKLGARTPKGVLLVGPSGTGKTLLAKAIAGEAGVPFFSMAGSEFMEMLVGVGASRVRDLFSTAKKAAPSIIFIDEVDAIGRQRGMGLSGGHDEREQTLNQILVEMDGFTPSDNVIVLAATNRGDLLDPALLRPGRFDRRVALDMPDLEDRQAILAIHARGKPFDRSVDWPKVARATVGSSGADLENMLNEAAILAARENRTAIKARDIDEASIKVELGPEKKRTFSAEDRKMTAYHEAGHAIVTYNLPHMDPVHRISIVSRGVAMGFTQIPPKKDRYTETQSHLVEMVASLLGGRAAEELIFKEFTAGASSDINKATQIARQMVVDFGMSNLGPIYLGPQVSESEYGRNWYQPAEISPQMAHRVDEEVKRLVDEGYARALAVLKKNRLPLALIAKQLLEKETIEEDDFESLMTKGK</sequence>
<dbReference type="Proteomes" id="UP000230033">
    <property type="component" value="Unassembled WGS sequence"/>
</dbReference>
<evidence type="ECO:0000256" key="11">
    <source>
        <dbReference type="ARBA" id="ARBA00023049"/>
    </source>
</evidence>
<dbReference type="GO" id="GO:0004176">
    <property type="term" value="F:ATP-dependent peptidase activity"/>
    <property type="evidence" value="ECO:0007669"/>
    <property type="project" value="InterPro"/>
</dbReference>
<dbReference type="InterPro" id="IPR003593">
    <property type="entry name" value="AAA+_ATPase"/>
</dbReference>
<keyword evidence="14" id="KW-1003">Cell membrane</keyword>
<comment type="cofactor">
    <cofactor evidence="14">
        <name>Zn(2+)</name>
        <dbReference type="ChEBI" id="CHEBI:29105"/>
    </cofactor>
    <text evidence="14">Binds 1 zinc ion per subunit.</text>
</comment>
<evidence type="ECO:0000256" key="9">
    <source>
        <dbReference type="ARBA" id="ARBA00022840"/>
    </source>
</evidence>
<evidence type="ECO:0000313" key="17">
    <source>
        <dbReference type="EMBL" id="PIS13928.1"/>
    </source>
</evidence>
<evidence type="ECO:0000256" key="15">
    <source>
        <dbReference type="RuleBase" id="RU003651"/>
    </source>
</evidence>
<feature type="binding site" evidence="14">
    <location>
        <position position="435"/>
    </location>
    <ligand>
        <name>Zn(2+)</name>
        <dbReference type="ChEBI" id="CHEBI:29105"/>
        <note>catalytic</note>
    </ligand>
</feature>
<dbReference type="AlphaFoldDB" id="A0A2H0WPQ9"/>
<dbReference type="InterPro" id="IPR003959">
    <property type="entry name" value="ATPase_AAA_core"/>
</dbReference>
<dbReference type="InterPro" id="IPR005936">
    <property type="entry name" value="FtsH"/>
</dbReference>
<dbReference type="EC" id="3.4.24.-" evidence="14"/>
<dbReference type="PANTHER" id="PTHR23076:SF97">
    <property type="entry name" value="ATP-DEPENDENT ZINC METALLOPROTEASE YME1L1"/>
    <property type="match status" value="1"/>
</dbReference>
<dbReference type="GO" id="GO:0006508">
    <property type="term" value="P:proteolysis"/>
    <property type="evidence" value="ECO:0007669"/>
    <property type="project" value="UniProtKB-KW"/>
</dbReference>
<comment type="subunit">
    <text evidence="14">Homohexamer.</text>
</comment>
<dbReference type="GO" id="GO:0016887">
    <property type="term" value="F:ATP hydrolysis activity"/>
    <property type="evidence" value="ECO:0007669"/>
    <property type="project" value="UniProtKB-UniRule"/>
</dbReference>
<accession>A0A2H0WPQ9</accession>
<organism evidence="17 18">
    <name type="scientific">Candidatus Shapirobacteria bacterium CG09_land_8_20_14_0_10_47_13</name>
    <dbReference type="NCBI Taxonomy" id="1974481"/>
    <lineage>
        <taxon>Bacteria</taxon>
        <taxon>Candidatus Shapironibacteriota</taxon>
    </lineage>
</organism>
<dbReference type="FunFam" id="1.20.58.760:FF:000001">
    <property type="entry name" value="ATP-dependent zinc metalloprotease FtsH"/>
    <property type="match status" value="1"/>
</dbReference>
<comment type="subcellular location">
    <subcellularLocation>
        <location evidence="14">Cell membrane</location>
        <topology evidence="14">Multi-pass membrane protein</topology>
        <orientation evidence="14">Cytoplasmic side</orientation>
    </subcellularLocation>
    <subcellularLocation>
        <location evidence="1">Membrane</location>
    </subcellularLocation>
</comment>
<dbReference type="Gene3D" id="3.40.50.300">
    <property type="entry name" value="P-loop containing nucleotide triphosphate hydrolases"/>
    <property type="match status" value="1"/>
</dbReference>
<dbReference type="FunFam" id="3.40.50.300:FF:000001">
    <property type="entry name" value="ATP-dependent zinc metalloprotease FtsH"/>
    <property type="match status" value="1"/>
</dbReference>
<keyword evidence="17" id="KW-0132">Cell division</keyword>
<dbReference type="EMBL" id="PEZJ01000020">
    <property type="protein sequence ID" value="PIS13928.1"/>
    <property type="molecule type" value="Genomic_DNA"/>
</dbReference>
<dbReference type="InterPro" id="IPR037219">
    <property type="entry name" value="Peptidase_M41-like"/>
</dbReference>
<dbReference type="SUPFAM" id="SSF140990">
    <property type="entry name" value="FtsH protease domain-like"/>
    <property type="match status" value="1"/>
</dbReference>
<feature type="transmembrane region" description="Helical" evidence="14">
    <location>
        <begin position="24"/>
        <end position="41"/>
    </location>
</feature>
<dbReference type="HAMAP" id="MF_01458">
    <property type="entry name" value="FtsH"/>
    <property type="match status" value="1"/>
</dbReference>
<comment type="similarity">
    <text evidence="15">Belongs to the AAA ATPase family.</text>
</comment>
<evidence type="ECO:0000256" key="7">
    <source>
        <dbReference type="ARBA" id="ARBA00022801"/>
    </source>
</evidence>
<evidence type="ECO:0000256" key="14">
    <source>
        <dbReference type="HAMAP-Rule" id="MF_01458"/>
    </source>
</evidence>
<dbReference type="CDD" id="cd19501">
    <property type="entry name" value="RecA-like_FtsH"/>
    <property type="match status" value="1"/>
</dbReference>
<evidence type="ECO:0000256" key="8">
    <source>
        <dbReference type="ARBA" id="ARBA00022833"/>
    </source>
</evidence>
<keyword evidence="3 14" id="KW-0645">Protease</keyword>
<dbReference type="Gene3D" id="1.10.8.60">
    <property type="match status" value="1"/>
</dbReference>
<dbReference type="SMART" id="SM00382">
    <property type="entry name" value="AAA"/>
    <property type="match status" value="1"/>
</dbReference>
<feature type="binding site" evidence="14">
    <location>
        <position position="439"/>
    </location>
    <ligand>
        <name>Zn(2+)</name>
        <dbReference type="ChEBI" id="CHEBI:29105"/>
        <note>catalytic</note>
    </ligand>
</feature>
<keyword evidence="9 14" id="KW-0067">ATP-binding</keyword>
<keyword evidence="17" id="KW-0131">Cell cycle</keyword>
<evidence type="ECO:0000259" key="16">
    <source>
        <dbReference type="SMART" id="SM00382"/>
    </source>
</evidence>
<dbReference type="InterPro" id="IPR003960">
    <property type="entry name" value="ATPase_AAA_CS"/>
</dbReference>
<dbReference type="InterPro" id="IPR027417">
    <property type="entry name" value="P-loop_NTPase"/>
</dbReference>
<dbReference type="PANTHER" id="PTHR23076">
    <property type="entry name" value="METALLOPROTEASE M41 FTSH"/>
    <property type="match status" value="1"/>
</dbReference>
<feature type="binding site" evidence="14">
    <location>
        <position position="511"/>
    </location>
    <ligand>
        <name>Zn(2+)</name>
        <dbReference type="ChEBI" id="CHEBI:29105"/>
        <note>catalytic</note>
    </ligand>
</feature>
<keyword evidence="8 14" id="KW-0862">Zinc</keyword>
<evidence type="ECO:0000256" key="4">
    <source>
        <dbReference type="ARBA" id="ARBA00022692"/>
    </source>
</evidence>
<dbReference type="GO" id="GO:0005524">
    <property type="term" value="F:ATP binding"/>
    <property type="evidence" value="ECO:0007669"/>
    <property type="project" value="UniProtKB-UniRule"/>
</dbReference>
<evidence type="ECO:0000256" key="10">
    <source>
        <dbReference type="ARBA" id="ARBA00022989"/>
    </source>
</evidence>
<protein>
    <recommendedName>
        <fullName evidence="14">ATP-dependent zinc metalloprotease FtsH</fullName>
        <ecNumber evidence="14">3.4.24.-</ecNumber>
    </recommendedName>
</protein>
<dbReference type="Pfam" id="PF01434">
    <property type="entry name" value="Peptidase_M41"/>
    <property type="match status" value="1"/>
</dbReference>
<reference evidence="18" key="1">
    <citation type="submission" date="2017-09" db="EMBL/GenBank/DDBJ databases">
        <title>Depth-based differentiation of microbial function through sediment-hosted aquifers and enrichment of novel symbionts in the deep terrestrial subsurface.</title>
        <authorList>
            <person name="Probst A.J."/>
            <person name="Ladd B."/>
            <person name="Jarett J.K."/>
            <person name="Geller-Mcgrath D.E."/>
            <person name="Sieber C.M.K."/>
            <person name="Emerson J.B."/>
            <person name="Anantharaman K."/>
            <person name="Thomas B.C."/>
            <person name="Malmstrom R."/>
            <person name="Stieglmeier M."/>
            <person name="Klingl A."/>
            <person name="Woyke T."/>
            <person name="Ryan C.M."/>
            <person name="Banfield J.F."/>
        </authorList>
    </citation>
    <scope>NUCLEOTIDE SEQUENCE [LARGE SCALE GENOMIC DNA]</scope>
</reference>
<keyword evidence="6 14" id="KW-0547">Nucleotide-binding</keyword>
<gene>
    <name evidence="14" type="primary">ftsH</name>
    <name evidence="17" type="ORF">COT65_01655</name>
</gene>
<dbReference type="Pfam" id="PF17862">
    <property type="entry name" value="AAA_lid_3"/>
    <property type="match status" value="1"/>
</dbReference>
<keyword evidence="10 14" id="KW-1133">Transmembrane helix</keyword>
<dbReference type="GO" id="GO:0030163">
    <property type="term" value="P:protein catabolic process"/>
    <property type="evidence" value="ECO:0007669"/>
    <property type="project" value="UniProtKB-UniRule"/>
</dbReference>
<evidence type="ECO:0000256" key="2">
    <source>
        <dbReference type="ARBA" id="ARBA00010044"/>
    </source>
</evidence>
<evidence type="ECO:0000256" key="6">
    <source>
        <dbReference type="ARBA" id="ARBA00022741"/>
    </source>
</evidence>
<comment type="similarity">
    <text evidence="13 14">In the central section; belongs to the AAA ATPase family.</text>
</comment>
<evidence type="ECO:0000313" key="18">
    <source>
        <dbReference type="Proteomes" id="UP000230033"/>
    </source>
</evidence>
<comment type="caution">
    <text evidence="17">The sequence shown here is derived from an EMBL/GenBank/DDBJ whole genome shotgun (WGS) entry which is preliminary data.</text>
</comment>
<dbReference type="FunFam" id="1.10.8.60:FF:000001">
    <property type="entry name" value="ATP-dependent zinc metalloprotease FtsH"/>
    <property type="match status" value="1"/>
</dbReference>
<dbReference type="GO" id="GO:0005886">
    <property type="term" value="C:plasma membrane"/>
    <property type="evidence" value="ECO:0007669"/>
    <property type="project" value="UniProtKB-SubCell"/>
</dbReference>
<dbReference type="GO" id="GO:0004222">
    <property type="term" value="F:metalloendopeptidase activity"/>
    <property type="evidence" value="ECO:0007669"/>
    <property type="project" value="InterPro"/>
</dbReference>
<dbReference type="Pfam" id="PF00004">
    <property type="entry name" value="AAA"/>
    <property type="match status" value="1"/>
</dbReference>
<feature type="transmembrane region" description="Helical" evidence="14">
    <location>
        <begin position="122"/>
        <end position="143"/>
    </location>
</feature>
<dbReference type="GO" id="GO:0051301">
    <property type="term" value="P:cell division"/>
    <property type="evidence" value="ECO:0007669"/>
    <property type="project" value="UniProtKB-KW"/>
</dbReference>
<evidence type="ECO:0000256" key="1">
    <source>
        <dbReference type="ARBA" id="ARBA00004370"/>
    </source>
</evidence>
<comment type="similarity">
    <text evidence="2 14">In the C-terminal section; belongs to the peptidase M41 family.</text>
</comment>
<evidence type="ECO:0000256" key="13">
    <source>
        <dbReference type="ARBA" id="ARBA00061570"/>
    </source>
</evidence>
<comment type="function">
    <text evidence="14">Acts as a processive, ATP-dependent zinc metallopeptidase for both cytoplasmic and membrane proteins. Plays a role in the quality control of integral membrane proteins.</text>
</comment>
<dbReference type="InterPro" id="IPR041569">
    <property type="entry name" value="AAA_lid_3"/>
</dbReference>
<dbReference type="PROSITE" id="PS00674">
    <property type="entry name" value="AAA"/>
    <property type="match status" value="1"/>
</dbReference>
<keyword evidence="5 14" id="KW-0479">Metal-binding</keyword>
<keyword evidence="7 14" id="KW-0378">Hydrolase</keyword>
<feature type="domain" description="AAA+ ATPase" evidence="16">
    <location>
        <begin position="206"/>
        <end position="345"/>
    </location>
</feature>
<evidence type="ECO:0000256" key="5">
    <source>
        <dbReference type="ARBA" id="ARBA00022723"/>
    </source>
</evidence>
<proteinExistence type="inferred from homology"/>
<evidence type="ECO:0000256" key="12">
    <source>
        <dbReference type="ARBA" id="ARBA00023136"/>
    </source>
</evidence>
<dbReference type="GO" id="GO:0008270">
    <property type="term" value="F:zinc ion binding"/>
    <property type="evidence" value="ECO:0007669"/>
    <property type="project" value="UniProtKB-UniRule"/>
</dbReference>
<evidence type="ECO:0000256" key="3">
    <source>
        <dbReference type="ARBA" id="ARBA00022670"/>
    </source>
</evidence>
<dbReference type="SUPFAM" id="SSF52540">
    <property type="entry name" value="P-loop containing nucleoside triphosphate hydrolases"/>
    <property type="match status" value="1"/>
</dbReference>
<dbReference type="Gene3D" id="1.20.58.760">
    <property type="entry name" value="Peptidase M41"/>
    <property type="match status" value="1"/>
</dbReference>
<dbReference type="NCBIfam" id="TIGR01241">
    <property type="entry name" value="FtsH_fam"/>
    <property type="match status" value="1"/>
</dbReference>
<dbReference type="InterPro" id="IPR000642">
    <property type="entry name" value="Peptidase_M41"/>
</dbReference>
<feature type="active site" evidence="14">
    <location>
        <position position="436"/>
    </location>
</feature>
<name>A0A2H0WPQ9_9BACT</name>
<comment type="caution">
    <text evidence="14">Lacks conserved residue(s) required for the propagation of feature annotation.</text>
</comment>
<keyword evidence="4 14" id="KW-0812">Transmembrane</keyword>
<keyword evidence="11 14" id="KW-0482">Metalloprotease</keyword>
<keyword evidence="12 14" id="KW-0472">Membrane</keyword>